<keyword evidence="3 5" id="KW-0687">Ribonucleoprotein</keyword>
<evidence type="ECO:0000313" key="9">
    <source>
        <dbReference type="EMBL" id="MBF0871244.1"/>
    </source>
</evidence>
<keyword evidence="5" id="KW-0694">RNA-binding</keyword>
<dbReference type="InterPro" id="IPR018275">
    <property type="entry name" value="Ribosomal_bS18_CS"/>
</dbReference>
<comment type="function">
    <text evidence="5">Binds as a heterodimer with protein bS6 to the central domain of the 16S rRNA, where it helps stabilize the platform of the 30S subunit.</text>
</comment>
<reference evidence="8" key="5">
    <citation type="submission" date="2023-01" db="EMBL/GenBank/DDBJ databases">
        <title>Draft genome sequence of Gluconobacter japonicus strain NBRC 3271.</title>
        <authorList>
            <person name="Sun Q."/>
            <person name="Mori K."/>
        </authorList>
    </citation>
    <scope>NUCLEOTIDE SEQUENCE</scope>
    <source>
        <strain evidence="8">NBRC 3271</strain>
    </source>
</reference>
<sequence>MSETTTPEVNPATRRTAVGARRPFYRRRKSCPFSGPNAPKIDYKDVRLLSRFLSERGKIVPSRITAVSAKKQRELAQAIKRARFLALLPYVVS</sequence>
<dbReference type="GO" id="GO:0070181">
    <property type="term" value="F:small ribosomal subunit rRNA binding"/>
    <property type="evidence" value="ECO:0007669"/>
    <property type="project" value="TreeGrafter"/>
</dbReference>
<dbReference type="EMBL" id="BSNT01000075">
    <property type="protein sequence ID" value="GLQ61047.1"/>
    <property type="molecule type" value="Genomic_DNA"/>
</dbReference>
<evidence type="ECO:0000256" key="3">
    <source>
        <dbReference type="ARBA" id="ARBA00023274"/>
    </source>
</evidence>
<evidence type="ECO:0000313" key="10">
    <source>
        <dbReference type="Proteomes" id="UP000661006"/>
    </source>
</evidence>
<keyword evidence="2 5" id="KW-0689">Ribosomal protein</keyword>
<dbReference type="PANTHER" id="PTHR13479">
    <property type="entry name" value="30S RIBOSOMAL PROTEIN S18"/>
    <property type="match status" value="1"/>
</dbReference>
<reference evidence="8" key="1">
    <citation type="journal article" date="2014" name="Int. J. Syst. Evol. Microbiol.">
        <title>Complete genome of a new Firmicutes species belonging to the dominant human colonic microbiota ('Ruminococcus bicirculans') reveals two chromosomes and a selective capacity to utilize plant glucans.</title>
        <authorList>
            <consortium name="NISC Comparative Sequencing Program"/>
            <person name="Wegmann U."/>
            <person name="Louis P."/>
            <person name="Goesmann A."/>
            <person name="Henrissat B."/>
            <person name="Duncan S.H."/>
            <person name="Flint H.J."/>
        </authorList>
    </citation>
    <scope>NUCLEOTIDE SEQUENCE</scope>
    <source>
        <strain evidence="8">NBRC 3271</strain>
    </source>
</reference>
<dbReference type="PANTHER" id="PTHR13479:SF40">
    <property type="entry name" value="SMALL RIBOSOMAL SUBUNIT PROTEIN BS18M"/>
    <property type="match status" value="1"/>
</dbReference>
<protein>
    <recommendedName>
        <fullName evidence="4 5">Small ribosomal subunit protein bS18</fullName>
    </recommendedName>
</protein>
<dbReference type="EMBL" id="JABCQN010000004">
    <property type="protein sequence ID" value="MBF0871244.1"/>
    <property type="molecule type" value="Genomic_DNA"/>
</dbReference>
<dbReference type="OrthoDB" id="9812008at2"/>
<dbReference type="Proteomes" id="UP001156613">
    <property type="component" value="Unassembled WGS sequence"/>
</dbReference>
<evidence type="ECO:0000256" key="2">
    <source>
        <dbReference type="ARBA" id="ARBA00022980"/>
    </source>
</evidence>
<dbReference type="InterPro" id="IPR001648">
    <property type="entry name" value="Ribosomal_bS18"/>
</dbReference>
<reference evidence="9" key="4">
    <citation type="submission" date="2020-11" db="EMBL/GenBank/DDBJ databases">
        <title>Description of novel Gluconobacter species.</title>
        <authorList>
            <person name="Cleenwerck I."/>
            <person name="Cnockaert M."/>
            <person name="Borremans W."/>
            <person name="Wieme A.D."/>
            <person name="De Vuyst L."/>
            <person name="Vandamme P."/>
        </authorList>
    </citation>
    <scope>NUCLEOTIDE SEQUENCE</scope>
    <source>
        <strain evidence="9">R71697</strain>
    </source>
</reference>
<keyword evidence="5" id="KW-0699">rRNA-binding</keyword>
<feature type="region of interest" description="Disordered" evidence="7">
    <location>
        <begin position="1"/>
        <end position="20"/>
    </location>
</feature>
<evidence type="ECO:0000313" key="11">
    <source>
        <dbReference type="Proteomes" id="UP001156613"/>
    </source>
</evidence>
<comment type="similarity">
    <text evidence="1 5 6">Belongs to the bacterial ribosomal protein bS18 family.</text>
</comment>
<dbReference type="InterPro" id="IPR036870">
    <property type="entry name" value="Ribosomal_bS18_sf"/>
</dbReference>
<dbReference type="NCBIfam" id="TIGR00165">
    <property type="entry name" value="S18"/>
    <property type="match status" value="1"/>
</dbReference>
<reference evidence="9" key="3">
    <citation type="submission" date="2020-04" db="EMBL/GenBank/DDBJ databases">
        <authorList>
            <person name="Sombolestani A."/>
        </authorList>
    </citation>
    <scope>NUCLEOTIDE SEQUENCE</scope>
    <source>
        <strain evidence="9">R71697</strain>
    </source>
</reference>
<reference evidence="11" key="2">
    <citation type="journal article" date="2019" name="Int. J. Syst. Evol. Microbiol.">
        <title>The Global Catalogue of Microorganisms (GCM) 10K type strain sequencing project: providing services to taxonomists for standard genome sequencing and annotation.</title>
        <authorList>
            <consortium name="The Broad Institute Genomics Platform"/>
            <consortium name="The Broad Institute Genome Sequencing Center for Infectious Disease"/>
            <person name="Wu L."/>
            <person name="Ma J."/>
        </authorList>
    </citation>
    <scope>NUCLEOTIDE SEQUENCE [LARGE SCALE GENOMIC DNA]</scope>
    <source>
        <strain evidence="11">NBRC 3271</strain>
    </source>
</reference>
<comment type="subunit">
    <text evidence="5">Part of the 30S ribosomal subunit. Forms a tight heterodimer with protein bS6.</text>
</comment>
<keyword evidence="11" id="KW-1185">Reference proteome</keyword>
<dbReference type="GO" id="GO:0022627">
    <property type="term" value="C:cytosolic small ribosomal subunit"/>
    <property type="evidence" value="ECO:0007669"/>
    <property type="project" value="TreeGrafter"/>
</dbReference>
<evidence type="ECO:0000256" key="4">
    <source>
        <dbReference type="ARBA" id="ARBA00035141"/>
    </source>
</evidence>
<evidence type="ECO:0000256" key="6">
    <source>
        <dbReference type="RuleBase" id="RU003910"/>
    </source>
</evidence>
<proteinExistence type="inferred from homology"/>
<dbReference type="Pfam" id="PF01084">
    <property type="entry name" value="Ribosomal_S18"/>
    <property type="match status" value="1"/>
</dbReference>
<dbReference type="HAMAP" id="MF_00270">
    <property type="entry name" value="Ribosomal_bS18"/>
    <property type="match status" value="1"/>
</dbReference>
<organism evidence="9 10">
    <name type="scientific">Gluconobacter japonicus</name>
    <dbReference type="NCBI Taxonomy" id="376620"/>
    <lineage>
        <taxon>Bacteria</taxon>
        <taxon>Pseudomonadati</taxon>
        <taxon>Pseudomonadota</taxon>
        <taxon>Alphaproteobacteria</taxon>
        <taxon>Acetobacterales</taxon>
        <taxon>Acetobacteraceae</taxon>
        <taxon>Gluconobacter</taxon>
    </lineage>
</organism>
<dbReference type="AlphaFoldDB" id="A0A149S467"/>
<evidence type="ECO:0000313" key="8">
    <source>
        <dbReference type="EMBL" id="GLQ61047.1"/>
    </source>
</evidence>
<dbReference type="Proteomes" id="UP000661006">
    <property type="component" value="Unassembled WGS sequence"/>
</dbReference>
<dbReference type="SUPFAM" id="SSF46911">
    <property type="entry name" value="Ribosomal protein S18"/>
    <property type="match status" value="1"/>
</dbReference>
<comment type="caution">
    <text evidence="9">The sequence shown here is derived from an EMBL/GenBank/DDBJ whole genome shotgun (WGS) entry which is preliminary data.</text>
</comment>
<dbReference type="PRINTS" id="PR00974">
    <property type="entry name" value="RIBOSOMALS18"/>
</dbReference>
<dbReference type="RefSeq" id="WP_007282799.1">
    <property type="nucleotide sequence ID" value="NZ_BEWO01000004.1"/>
</dbReference>
<evidence type="ECO:0000256" key="1">
    <source>
        <dbReference type="ARBA" id="ARBA00005589"/>
    </source>
</evidence>
<dbReference type="GO" id="GO:0006412">
    <property type="term" value="P:translation"/>
    <property type="evidence" value="ECO:0007669"/>
    <property type="project" value="UniProtKB-UniRule"/>
</dbReference>
<evidence type="ECO:0000256" key="7">
    <source>
        <dbReference type="SAM" id="MobiDB-lite"/>
    </source>
</evidence>
<dbReference type="Gene3D" id="4.10.640.10">
    <property type="entry name" value="Ribosomal protein S18"/>
    <property type="match status" value="1"/>
</dbReference>
<gene>
    <name evidence="5 8" type="primary">rpsR</name>
    <name evidence="8" type="ORF">GCM10010937_28500</name>
    <name evidence="9" type="ORF">HKD32_10345</name>
</gene>
<dbReference type="PROSITE" id="PS00057">
    <property type="entry name" value="RIBOSOMAL_S18"/>
    <property type="match status" value="1"/>
</dbReference>
<name>A0A149S467_GLUJA</name>
<dbReference type="GO" id="GO:0003735">
    <property type="term" value="F:structural constituent of ribosome"/>
    <property type="evidence" value="ECO:0007669"/>
    <property type="project" value="InterPro"/>
</dbReference>
<dbReference type="STRING" id="376620.A0J51_02783"/>
<dbReference type="GeneID" id="81475097"/>
<evidence type="ECO:0000256" key="5">
    <source>
        <dbReference type="HAMAP-Rule" id="MF_00270"/>
    </source>
</evidence>
<accession>A0A149S467</accession>